<keyword evidence="1" id="KW-0812">Transmembrane</keyword>
<evidence type="ECO:0000256" key="1">
    <source>
        <dbReference type="SAM" id="Phobius"/>
    </source>
</evidence>
<organism evidence="2 3">
    <name type="scientific">Anaerobacillus alkaliphilus</name>
    <dbReference type="NCBI Taxonomy" id="1548597"/>
    <lineage>
        <taxon>Bacteria</taxon>
        <taxon>Bacillati</taxon>
        <taxon>Bacillota</taxon>
        <taxon>Bacilli</taxon>
        <taxon>Bacillales</taxon>
        <taxon>Bacillaceae</taxon>
        <taxon>Anaerobacillus</taxon>
    </lineage>
</organism>
<dbReference type="AlphaFoldDB" id="A0A4Q0VXJ1"/>
<evidence type="ECO:0000313" key="2">
    <source>
        <dbReference type="EMBL" id="RXJ04457.1"/>
    </source>
</evidence>
<name>A0A4Q0VXJ1_9BACI</name>
<sequence length="143" mass="16633">MGRYKLEVLLIFVPLIYGYIASRNLIFIHPFAFQLIFGVFWLWVGMKFGRLAISKFKSILLGNSIWLLSFLIFIWQFVILDDLSRNIAFTSFSQYYMLPFIWSGSKLVLIFSDTIHSSTVMILSYICMLLTFIVGFLIGCRKG</sequence>
<keyword evidence="3" id="KW-1185">Reference proteome</keyword>
<keyword evidence="1" id="KW-0472">Membrane</keyword>
<keyword evidence="1" id="KW-1133">Transmembrane helix</keyword>
<proteinExistence type="predicted"/>
<reference evidence="2 3" key="1">
    <citation type="journal article" date="2019" name="Int. J. Syst. Evol. Microbiol.">
        <title>Anaerobacillus alkaliphilus sp. nov., a novel alkaliphilic and moderately halophilic bacterium.</title>
        <authorList>
            <person name="Borsodi A.K."/>
            <person name="Aszalos J.M."/>
            <person name="Bihari P."/>
            <person name="Nagy I."/>
            <person name="Schumann P."/>
            <person name="Sproer C."/>
            <person name="Kovacs A.L."/>
            <person name="Boka K."/>
            <person name="Dobosy P."/>
            <person name="Ovari M."/>
            <person name="Szili-Kovacs T."/>
            <person name="Toth E."/>
        </authorList>
    </citation>
    <scope>NUCLEOTIDE SEQUENCE [LARGE SCALE GENOMIC DNA]</scope>
    <source>
        <strain evidence="2 3">B16-10</strain>
    </source>
</reference>
<gene>
    <name evidence="2" type="ORF">DS745_03475</name>
</gene>
<protein>
    <submittedName>
        <fullName evidence="2">Uncharacterized protein</fullName>
    </submittedName>
</protein>
<evidence type="ECO:0000313" key="3">
    <source>
        <dbReference type="Proteomes" id="UP000290649"/>
    </source>
</evidence>
<dbReference type="OrthoDB" id="2645840at2"/>
<dbReference type="EMBL" id="QOUX01000001">
    <property type="protein sequence ID" value="RXJ04457.1"/>
    <property type="molecule type" value="Genomic_DNA"/>
</dbReference>
<accession>A0A4Q0VXJ1</accession>
<feature type="transmembrane region" description="Helical" evidence="1">
    <location>
        <begin position="118"/>
        <end position="140"/>
    </location>
</feature>
<feature type="transmembrane region" description="Helical" evidence="1">
    <location>
        <begin position="25"/>
        <end position="44"/>
    </location>
</feature>
<feature type="transmembrane region" description="Helical" evidence="1">
    <location>
        <begin position="64"/>
        <end position="83"/>
    </location>
</feature>
<dbReference type="RefSeq" id="WP_129076799.1">
    <property type="nucleotide sequence ID" value="NZ_QOUX01000001.1"/>
</dbReference>
<dbReference type="Proteomes" id="UP000290649">
    <property type="component" value="Unassembled WGS sequence"/>
</dbReference>
<comment type="caution">
    <text evidence="2">The sequence shown here is derived from an EMBL/GenBank/DDBJ whole genome shotgun (WGS) entry which is preliminary data.</text>
</comment>